<proteinExistence type="inferred from homology"/>
<name>Q2PYB4_9BACT</name>
<organism evidence="6">
    <name type="scientific">uncultured marine bacterium Ant24C4</name>
    <dbReference type="NCBI Taxonomy" id="360425"/>
    <lineage>
        <taxon>Bacteria</taxon>
        <taxon>environmental samples</taxon>
    </lineage>
</organism>
<dbReference type="PANTHER" id="PTHR30504:SF2">
    <property type="entry name" value="GLUCANS BIOSYNTHESIS PROTEIN G"/>
    <property type="match status" value="1"/>
</dbReference>
<dbReference type="Gene3D" id="2.60.40.10">
    <property type="entry name" value="Immunoglobulins"/>
    <property type="match status" value="1"/>
</dbReference>
<dbReference type="InterPro" id="IPR014438">
    <property type="entry name" value="Glucan_biosyn_MdoG/MdoD"/>
</dbReference>
<evidence type="ECO:0000256" key="1">
    <source>
        <dbReference type="ARBA" id="ARBA00004418"/>
    </source>
</evidence>
<dbReference type="Pfam" id="PF04349">
    <property type="entry name" value="MdoG"/>
    <property type="match status" value="1"/>
</dbReference>
<keyword evidence="4" id="KW-0574">Periplasm</keyword>
<comment type="similarity">
    <text evidence="3">Belongs to the OpgD/OpgG family.</text>
</comment>
<dbReference type="PIRSF" id="PIRSF006281">
    <property type="entry name" value="MdoG"/>
    <property type="match status" value="1"/>
</dbReference>
<dbReference type="GO" id="GO:0003824">
    <property type="term" value="F:catalytic activity"/>
    <property type="evidence" value="ECO:0007669"/>
    <property type="project" value="InterPro"/>
</dbReference>
<dbReference type="SUPFAM" id="SSF74650">
    <property type="entry name" value="Galactose mutarotase-like"/>
    <property type="match status" value="1"/>
</dbReference>
<dbReference type="EMBL" id="DQ295239">
    <property type="protein sequence ID" value="ABC25313.1"/>
    <property type="molecule type" value="Genomic_DNA"/>
</dbReference>
<accession>Q2PYB4</accession>
<dbReference type="InterPro" id="IPR013783">
    <property type="entry name" value="Ig-like_fold"/>
</dbReference>
<evidence type="ECO:0000313" key="6">
    <source>
        <dbReference type="EMBL" id="ABC25313.1"/>
    </source>
</evidence>
<dbReference type="PANTHER" id="PTHR30504">
    <property type="entry name" value="GLUCANS BIOSYNTHESIS PROTEIN"/>
    <property type="match status" value="1"/>
</dbReference>
<dbReference type="Gene3D" id="2.70.98.10">
    <property type="match status" value="1"/>
</dbReference>
<dbReference type="GO" id="GO:0030288">
    <property type="term" value="C:outer membrane-bounded periplasmic space"/>
    <property type="evidence" value="ECO:0007669"/>
    <property type="project" value="TreeGrafter"/>
</dbReference>
<evidence type="ECO:0000256" key="3">
    <source>
        <dbReference type="ARBA" id="ARBA00009284"/>
    </source>
</evidence>
<dbReference type="AlphaFoldDB" id="Q2PYB4"/>
<feature type="domain" description="Glucan biosynthesis periplasmic MdoG C-terminal" evidence="5">
    <location>
        <begin position="2"/>
        <end position="469"/>
    </location>
</feature>
<dbReference type="GO" id="GO:0051274">
    <property type="term" value="P:beta-glucan biosynthetic process"/>
    <property type="evidence" value="ECO:0007669"/>
    <property type="project" value="TreeGrafter"/>
</dbReference>
<reference evidence="6" key="1">
    <citation type="journal article" date="2006" name="Appl. Environ. Microbiol.">
        <title>Comparative genomics of DNA fragments from six Antarctic marine planktonic bacteria.</title>
        <authorList>
            <person name="Grzymski J.J."/>
            <person name="Carter B.J."/>
            <person name="DeLong E.F."/>
            <person name="Feldman R.A."/>
            <person name="Ghadiri A."/>
            <person name="Murray A.E."/>
        </authorList>
    </citation>
    <scope>NUCLEOTIDE SEQUENCE</scope>
</reference>
<sequence>MVADMARELAKADYVPALQIPQEWLDLTYDEFSHIWFDPRNGIWVDEDRPLKMDLFNAGLYVPRPAEVNLVEGGVAKTLGFDINLFATTDEFPELPIGDTMGYSGFRLRAALTTPDIFEEFVVFQGASYFRAIANGQNYGLSARGLALRTGDPDGEEFPDFTKFWVEAASPGDTEFVIHALLNGPSTTGAYTFRIQAGDKGEPTVMNVDCTLFPRVDLTHVGLGPLTSMFLFDETNRNRFDDFRPAVHDSEGLLIVNGNGEKIWRPLANPTSVQVSSFTDENPQGFGLMQRNRTPDDYADLEAHYENRPSLWITPNEGWGKGVVELVEIPADLEIYDNIVAYWRPADPMMTGTEHRFGYSMKWGDEPAGLPDVARITNTRIGKGFDQVKTVIAIDFTDHPDLPEDLSEVSLTIRSNNGEVSTGILQRNPGTGGVRLAFSLLPGDAQAAEMRAQMHMNGTTISEVWLYRWTI</sequence>
<dbReference type="InterPro" id="IPR011013">
    <property type="entry name" value="Gal_mutarotase_sf_dom"/>
</dbReference>
<dbReference type="InterPro" id="IPR014718">
    <property type="entry name" value="GH-type_carb-bd"/>
</dbReference>
<dbReference type="UniPathway" id="UPA00637"/>
<comment type="subcellular location">
    <subcellularLocation>
        <location evidence="1">Periplasm</location>
    </subcellularLocation>
</comment>
<dbReference type="GO" id="GO:0030246">
    <property type="term" value="F:carbohydrate binding"/>
    <property type="evidence" value="ECO:0007669"/>
    <property type="project" value="InterPro"/>
</dbReference>
<comment type="pathway">
    <text evidence="2">Glycan metabolism; osmoregulated periplasmic glucan (OPG) biosynthesis.</text>
</comment>
<protein>
    <submittedName>
        <fullName evidence="6">Glucans biosynthesis protein G</fullName>
    </submittedName>
</protein>
<dbReference type="SUPFAM" id="SSF81296">
    <property type="entry name" value="E set domains"/>
    <property type="match status" value="1"/>
</dbReference>
<evidence type="ECO:0000256" key="2">
    <source>
        <dbReference type="ARBA" id="ARBA00005001"/>
    </source>
</evidence>
<dbReference type="InterPro" id="IPR007444">
    <property type="entry name" value="Glucan_biosyn_MdoG_C"/>
</dbReference>
<evidence type="ECO:0000259" key="5">
    <source>
        <dbReference type="Pfam" id="PF04349"/>
    </source>
</evidence>
<evidence type="ECO:0000256" key="4">
    <source>
        <dbReference type="ARBA" id="ARBA00022764"/>
    </source>
</evidence>
<dbReference type="InterPro" id="IPR014756">
    <property type="entry name" value="Ig_E-set"/>
</dbReference>